<dbReference type="EC" id="3.2.1.52" evidence="1"/>
<dbReference type="EMBL" id="JAMKPW020000022">
    <property type="protein sequence ID" value="KAK8206900.1"/>
    <property type="molecule type" value="Genomic_DNA"/>
</dbReference>
<name>A0ACC3SCD2_9PEZI</name>
<protein>
    <submittedName>
        <fullName evidence="1">Glucosamine-6-phosphate isomerase (Glucosamine-6-phosphate deaminase) (GNPDA) (GlcN6P deaminase)</fullName>
        <ecNumber evidence="1">3.2.1.52</ecNumber>
    </submittedName>
</protein>
<evidence type="ECO:0000313" key="1">
    <source>
        <dbReference type="EMBL" id="KAK8206900.1"/>
    </source>
</evidence>
<dbReference type="Proteomes" id="UP001320706">
    <property type="component" value="Unassembled WGS sequence"/>
</dbReference>
<sequence>MLRTVPLLWALWAASVAAIWPLPSSYSHGDSVLWIDPSVRILYNGTQVDSFFSRYPIIQALSGLLSQTLAYSSGSENNGTSGIVSTAIQRTYTTLFDQNFVPWNFHPRNSNFQPGKNGSSIYITSIALQQTAADPATIIKPADGAIDESYSLEMTSSGTVTITAATSIGLAYGLTTLTQLFYKHTDGCIYTPLAPVKITDSPTFPHRGLNMDVARAYYAPSDILRMIDALAYNKMNRLHIHATDSQSWPLQIPSLPLLAAKGAYEAGLSYSPATLASIQDYGALRGVEVYIEIDMPGHTSSIAFGYPDLIAAFNVQPNWDSYAAEPPSGTLKLNSSDVTTFLHTLFADLLPRVAPHTSYFHTGGDEVNANAYTLDETVGTNDTAVLQPLMQAFVDRNHASVRAAGLTPIVWEEMLLQWNLTLGSDVIVQTWQSDEAVAQTVAKGHKALVGNYEFWYLDCGQGQWLDFRPGASSAEYWPYADYCSPRHNWRVMYSYDPLNQVPENLTHLVLGGEAHIWSEQTDPISLDRMVWPRACAAGEVLWSGAKDASGQNRSQITASPRLSEMRERLVARGVMAEPIQMPFCTQNGTQCAL</sequence>
<keyword evidence="1" id="KW-0413">Isomerase</keyword>
<keyword evidence="1" id="KW-0326">Glycosidase</keyword>
<comment type="caution">
    <text evidence="1">The sequence shown here is derived from an EMBL/GenBank/DDBJ whole genome shotgun (WGS) entry which is preliminary data.</text>
</comment>
<reference evidence="1" key="1">
    <citation type="submission" date="2024-02" db="EMBL/GenBank/DDBJ databases">
        <title>Metagenome Assembled Genome of Zalaria obscura JY119.</title>
        <authorList>
            <person name="Vighnesh L."/>
            <person name="Jagadeeshwari U."/>
            <person name="Venkata Ramana C."/>
            <person name="Sasikala C."/>
        </authorList>
    </citation>
    <scope>NUCLEOTIDE SEQUENCE</scope>
    <source>
        <strain evidence="1">JY119</strain>
    </source>
</reference>
<keyword evidence="2" id="KW-1185">Reference proteome</keyword>
<keyword evidence="1" id="KW-0378">Hydrolase</keyword>
<gene>
    <name evidence="1" type="primary">NAG1_1</name>
    <name evidence="1" type="ORF">M8818_004735</name>
</gene>
<accession>A0ACC3SCD2</accession>
<evidence type="ECO:0000313" key="2">
    <source>
        <dbReference type="Proteomes" id="UP001320706"/>
    </source>
</evidence>
<proteinExistence type="predicted"/>
<organism evidence="1 2">
    <name type="scientific">Zalaria obscura</name>
    <dbReference type="NCBI Taxonomy" id="2024903"/>
    <lineage>
        <taxon>Eukaryota</taxon>
        <taxon>Fungi</taxon>
        <taxon>Dikarya</taxon>
        <taxon>Ascomycota</taxon>
        <taxon>Pezizomycotina</taxon>
        <taxon>Dothideomycetes</taxon>
        <taxon>Dothideomycetidae</taxon>
        <taxon>Dothideales</taxon>
        <taxon>Zalariaceae</taxon>
        <taxon>Zalaria</taxon>
    </lineage>
</organism>